<feature type="domain" description="Phosphoribosyltransferase" evidence="2">
    <location>
        <begin position="146"/>
        <end position="225"/>
    </location>
</feature>
<dbReference type="SUPFAM" id="SSF53271">
    <property type="entry name" value="PRTase-like"/>
    <property type="match status" value="1"/>
</dbReference>
<dbReference type="PANTHER" id="PTHR47505:SF1">
    <property type="entry name" value="DNA UTILIZATION PROTEIN YHGH"/>
    <property type="match status" value="1"/>
</dbReference>
<dbReference type="PANTHER" id="PTHR47505">
    <property type="entry name" value="DNA UTILIZATION PROTEIN YHGH"/>
    <property type="match status" value="1"/>
</dbReference>
<organism evidence="3 4">
    <name type="scientific">Hoylesella enoeca</name>
    <dbReference type="NCBI Taxonomy" id="76123"/>
    <lineage>
        <taxon>Bacteria</taxon>
        <taxon>Pseudomonadati</taxon>
        <taxon>Bacteroidota</taxon>
        <taxon>Bacteroidia</taxon>
        <taxon>Bacteroidales</taxon>
        <taxon>Prevotellaceae</taxon>
        <taxon>Hoylesella</taxon>
    </lineage>
</organism>
<proteinExistence type="inferred from homology"/>
<dbReference type="Gene3D" id="3.40.50.2020">
    <property type="match status" value="1"/>
</dbReference>
<dbReference type="Proteomes" id="UP000056252">
    <property type="component" value="Chromosome"/>
</dbReference>
<evidence type="ECO:0000313" key="3">
    <source>
        <dbReference type="EMBL" id="ALO49625.1"/>
    </source>
</evidence>
<evidence type="ECO:0000256" key="1">
    <source>
        <dbReference type="ARBA" id="ARBA00008007"/>
    </source>
</evidence>
<dbReference type="AlphaFoldDB" id="A0A0S2KMU4"/>
<name>A0A0S2KMU4_9BACT</name>
<comment type="similarity">
    <text evidence="1">Belongs to the ComF/GntX family.</text>
</comment>
<dbReference type="KEGG" id="peo:AS203_11465"/>
<dbReference type="Pfam" id="PF00156">
    <property type="entry name" value="Pribosyltran"/>
    <property type="match status" value="1"/>
</dbReference>
<dbReference type="CDD" id="cd06223">
    <property type="entry name" value="PRTases_typeI"/>
    <property type="match status" value="1"/>
</dbReference>
<dbReference type="RefSeq" id="WP_060544492.1">
    <property type="nucleotide sequence ID" value="NZ_CP013195.1"/>
</dbReference>
<dbReference type="STRING" id="76123.AS203_11465"/>
<dbReference type="InterPro" id="IPR029057">
    <property type="entry name" value="PRTase-like"/>
</dbReference>
<sequence length="231" mass="26323">MISFWDRLLNLISPQSCAMCGRRLSIGEELLCSQCNLHLPRTGYDRDPYDNELARCFWGLIPVERCFAFTFYHRGGPTSYIIYGLKYHGKSEWGVMAGRLMAHELVRSNFFDGIDVLLPVPLTRKRHRIRGYNQSEELARGISEVTGIPIENRAVRRKTFTESQTNKDRWQRTDNVADAFELSDARRVQARHVLIIDDVVTTGATITAYAQQLVKAGAAKISILVWGFAKP</sequence>
<dbReference type="InterPro" id="IPR000836">
    <property type="entry name" value="PRTase_dom"/>
</dbReference>
<dbReference type="eggNOG" id="COG1040">
    <property type="taxonomic scope" value="Bacteria"/>
</dbReference>
<evidence type="ECO:0000313" key="4">
    <source>
        <dbReference type="Proteomes" id="UP000056252"/>
    </source>
</evidence>
<dbReference type="EMBL" id="CP013195">
    <property type="protein sequence ID" value="ALO49625.1"/>
    <property type="molecule type" value="Genomic_DNA"/>
</dbReference>
<gene>
    <name evidence="3" type="ORF">AS203_11465</name>
</gene>
<keyword evidence="4" id="KW-1185">Reference proteome</keyword>
<protein>
    <submittedName>
        <fullName evidence="3">Competence protein ComF</fullName>
    </submittedName>
</protein>
<dbReference type="InterPro" id="IPR051910">
    <property type="entry name" value="ComF/GntX_DNA_util-trans"/>
</dbReference>
<dbReference type="OrthoDB" id="9779910at2"/>
<reference evidence="4" key="1">
    <citation type="submission" date="2015-11" db="EMBL/GenBank/DDBJ databases">
        <authorList>
            <person name="Holder M.E."/>
            <person name="Ajami N.J."/>
            <person name="Petrosino J.F."/>
        </authorList>
    </citation>
    <scope>NUCLEOTIDE SEQUENCE [LARGE SCALE GENOMIC DNA]</scope>
    <source>
        <strain evidence="4">F0113</strain>
    </source>
</reference>
<accession>A0A0S2KMU4</accession>
<evidence type="ECO:0000259" key="2">
    <source>
        <dbReference type="Pfam" id="PF00156"/>
    </source>
</evidence>